<gene>
    <name evidence="2" type="primary">impdh1b-L7</name>
    <name evidence="2" type="ORF">Hamer_G000933</name>
</gene>
<accession>A0A8J5T287</accession>
<evidence type="ECO:0000313" key="2">
    <source>
        <dbReference type="EMBL" id="KAG7171975.1"/>
    </source>
</evidence>
<dbReference type="Proteomes" id="UP000747542">
    <property type="component" value="Unassembled WGS sequence"/>
</dbReference>
<protein>
    <submittedName>
        <fullName evidence="2">Putative Inosine-5'-monophosphate dehydrogenase 1b-like 7</fullName>
    </submittedName>
</protein>
<evidence type="ECO:0000256" key="1">
    <source>
        <dbReference type="SAM" id="MobiDB-lite"/>
    </source>
</evidence>
<feature type="region of interest" description="Disordered" evidence="1">
    <location>
        <begin position="622"/>
        <end position="652"/>
    </location>
</feature>
<dbReference type="PANTHER" id="PTHR46113:SF1">
    <property type="entry name" value="PEPTIDASE M17 LEUCYL AMINOPEPTIDASE N-TERMINAL DOMAIN-CONTAINING PROTEIN"/>
    <property type="match status" value="1"/>
</dbReference>
<sequence length="848" mass="96280">MTITISTLKLRDKKTTHHNSLFISRTQGRELSDAQLKGLRDLEVRQLLSVTEHSHDPDPNKVKAAKAKNIIKLAALTNRSRPAHIVTDATCQQPRCAIGRLDSVKCNVRRLQKRTLPKDPTSLRELEHISDEVGNGMDYLLENIPDVERLEGLVDYFSSTYVFGTCRRFQPPALPGGVLPPLCIRRIPPLFPPQLWNVHQATTDGEDCTNNLCENWNFAFHEFVGHDQLTTQPSQRLKNLCLDYVNERKTLKEFLNGVGRLAAALDRANTSDRQAVHIVAATVADLGRNIGELLISRSTIRRACIRYRRDHIASVKQTVISSGAKTGIVVHWDGKLLPSLTGEESVERLSILISGKEVSSSIFMFQHQFQLTIKEKKLIQTMSLFVALVYGPMWFKAPGVFGAPSNDISFLKQLHYYGEKIDESVGMAATKAFQRHLWYLSEESVALALFSDSVSYAEKREILESMKGKNEKKECPKMLKVTEGEIPSLELKNLASTNINCFFQTTLLDSGFFSKDPSQWNDDPQFLQSREILQELQVVNDVAERAVKVIQDYNSSITKSEDQKQYLLQVVTTHRHTPSAVVDPTSQLDLLELREKLGYTGEELRKFISDWNQSERQEIAEKREAEKEKREAEDRRLQLQREADQEKREAEKGRLKLHWEIEKTKLSAVQSPGSSLNNAGLRLCATTPKPKLPIYDENIDDVDAYLDRFERYATTNGVVLPETLCNADDYISKETSDNMEESSLGKPYNTFSISCEDPFLDMMSSTSWEKRNTVGGREETELPRQTHLPRYLGLIVGWETGSDRNTHVSSSFVKQLLLLVSRCEIHSAHERYHPEAAVLNYPFSKISK</sequence>
<proteinExistence type="predicted"/>
<reference evidence="2" key="1">
    <citation type="journal article" date="2021" name="Sci. Adv.">
        <title>The American lobster genome reveals insights on longevity, neural, and immune adaptations.</title>
        <authorList>
            <person name="Polinski J.M."/>
            <person name="Zimin A.V."/>
            <person name="Clark K.F."/>
            <person name="Kohn A.B."/>
            <person name="Sadowski N."/>
            <person name="Timp W."/>
            <person name="Ptitsyn A."/>
            <person name="Khanna P."/>
            <person name="Romanova D.Y."/>
            <person name="Williams P."/>
            <person name="Greenwood S.J."/>
            <person name="Moroz L.L."/>
            <person name="Walt D.R."/>
            <person name="Bodnar A.G."/>
        </authorList>
    </citation>
    <scope>NUCLEOTIDE SEQUENCE</scope>
    <source>
        <strain evidence="2">GMGI-L3</strain>
    </source>
</reference>
<name>A0A8J5T287_HOMAM</name>
<dbReference type="AlphaFoldDB" id="A0A8J5T287"/>
<dbReference type="PANTHER" id="PTHR46113">
    <property type="entry name" value="SNAC DOMAIN-CONTAINING PROTEIN"/>
    <property type="match status" value="1"/>
</dbReference>
<comment type="caution">
    <text evidence="2">The sequence shown here is derived from an EMBL/GenBank/DDBJ whole genome shotgun (WGS) entry which is preliminary data.</text>
</comment>
<evidence type="ECO:0000313" key="3">
    <source>
        <dbReference type="Proteomes" id="UP000747542"/>
    </source>
</evidence>
<organism evidence="2 3">
    <name type="scientific">Homarus americanus</name>
    <name type="common">American lobster</name>
    <dbReference type="NCBI Taxonomy" id="6706"/>
    <lineage>
        <taxon>Eukaryota</taxon>
        <taxon>Metazoa</taxon>
        <taxon>Ecdysozoa</taxon>
        <taxon>Arthropoda</taxon>
        <taxon>Crustacea</taxon>
        <taxon>Multicrustacea</taxon>
        <taxon>Malacostraca</taxon>
        <taxon>Eumalacostraca</taxon>
        <taxon>Eucarida</taxon>
        <taxon>Decapoda</taxon>
        <taxon>Pleocyemata</taxon>
        <taxon>Astacidea</taxon>
        <taxon>Nephropoidea</taxon>
        <taxon>Nephropidae</taxon>
        <taxon>Homarus</taxon>
    </lineage>
</organism>
<dbReference type="EMBL" id="JAHLQT010011632">
    <property type="protein sequence ID" value="KAG7171975.1"/>
    <property type="molecule type" value="Genomic_DNA"/>
</dbReference>
<keyword evidence="3" id="KW-1185">Reference proteome</keyword>